<evidence type="ECO:0000313" key="3">
    <source>
        <dbReference type="EMBL" id="NME71707.1"/>
    </source>
</evidence>
<dbReference type="Proteomes" id="UP000576082">
    <property type="component" value="Unassembled WGS sequence"/>
</dbReference>
<organism evidence="3 4">
    <name type="scientific">Flammeovirga aprica JL-4</name>
    <dbReference type="NCBI Taxonomy" id="694437"/>
    <lineage>
        <taxon>Bacteria</taxon>
        <taxon>Pseudomonadati</taxon>
        <taxon>Bacteroidota</taxon>
        <taxon>Cytophagia</taxon>
        <taxon>Cytophagales</taxon>
        <taxon>Flammeovirgaceae</taxon>
        <taxon>Flammeovirga</taxon>
    </lineage>
</organism>
<keyword evidence="4" id="KW-1185">Reference proteome</keyword>
<protein>
    <recommendedName>
        <fullName evidence="5">Outer membrane protein beta-barrel domain-containing protein</fullName>
    </recommendedName>
</protein>
<feature type="signal peptide" evidence="2">
    <location>
        <begin position="1"/>
        <end position="26"/>
    </location>
</feature>
<feature type="chain" id="PRO_5031233494" description="Outer membrane protein beta-barrel domain-containing protein" evidence="2">
    <location>
        <begin position="27"/>
        <end position="392"/>
    </location>
</feature>
<keyword evidence="2" id="KW-0732">Signal</keyword>
<reference evidence="3 4" key="1">
    <citation type="submission" date="2020-04" db="EMBL/GenBank/DDBJ databases">
        <title>Flammeovirga sp. SR4, a novel species isolated from seawater.</title>
        <authorList>
            <person name="Wang X."/>
        </authorList>
    </citation>
    <scope>NUCLEOTIDE SEQUENCE [LARGE SCALE GENOMIC DNA]</scope>
    <source>
        <strain evidence="3 4">ATCC 23126</strain>
    </source>
</reference>
<name>A0A7X9RZX0_9BACT</name>
<evidence type="ECO:0000313" key="4">
    <source>
        <dbReference type="Proteomes" id="UP000576082"/>
    </source>
</evidence>
<dbReference type="EMBL" id="JABANE010000110">
    <property type="protein sequence ID" value="NME71707.1"/>
    <property type="molecule type" value="Genomic_DNA"/>
</dbReference>
<evidence type="ECO:0000256" key="2">
    <source>
        <dbReference type="SAM" id="SignalP"/>
    </source>
</evidence>
<sequence length="392" mass="45979">MKKNIISKSSLLLFFLYLLLNSTIYAQTTEMPDVEQHKTEALEEGKKELKEKLKKNQEIQQFQAEYNSKMDSIEYYKETYLNLKLYENKVDSLENLLRQTSTKHARKILTQKLKKLEKNHDFKKAKESMTFLDSLYRKNRSRYKELDLGPIRKVRESLKETESLLENEEMENYLASRLPSLSDSLPLNSLNGMNNDPELILKEKNKLIKRAKKEMKIDDVENQLSSLKKKEDEVKEYIIKNKGMTLPEYLLGSFDINMLSYEPLSFNLEPTLGVKLGYGWSVFAGPAFNINYENEVIRTQWAFKSSLKYSNSKIRYLSIGVDYYISEYNKEGIVYENDIKQLEHTVLVGPVLKVPLFNLVTMTFSVKYNVLQNDNNFTMNDKWNFSTGFLTF</sequence>
<evidence type="ECO:0008006" key="5">
    <source>
        <dbReference type="Google" id="ProtNLM"/>
    </source>
</evidence>
<accession>A0A7X9RZX0</accession>
<feature type="coiled-coil region" evidence="1">
    <location>
        <begin position="39"/>
        <end position="126"/>
    </location>
</feature>
<proteinExistence type="predicted"/>
<feature type="coiled-coil region" evidence="1">
    <location>
        <begin position="210"/>
        <end position="237"/>
    </location>
</feature>
<dbReference type="RefSeq" id="WP_169659915.1">
    <property type="nucleotide sequence ID" value="NZ_JABANE010000110.1"/>
</dbReference>
<evidence type="ECO:0000256" key="1">
    <source>
        <dbReference type="SAM" id="Coils"/>
    </source>
</evidence>
<keyword evidence="1" id="KW-0175">Coiled coil</keyword>
<dbReference type="AlphaFoldDB" id="A0A7X9RZX0"/>
<gene>
    <name evidence="3" type="ORF">HHU12_27325</name>
</gene>
<comment type="caution">
    <text evidence="3">The sequence shown here is derived from an EMBL/GenBank/DDBJ whole genome shotgun (WGS) entry which is preliminary data.</text>
</comment>